<dbReference type="GO" id="GO:0005737">
    <property type="term" value="C:cytoplasm"/>
    <property type="evidence" value="ECO:0007669"/>
    <property type="project" value="TreeGrafter"/>
</dbReference>
<protein>
    <submittedName>
        <fullName evidence="5">Putative glutathione S-transferase</fullName>
    </submittedName>
</protein>
<dbReference type="Proteomes" id="UP000237647">
    <property type="component" value="Unassembled WGS sequence"/>
</dbReference>
<dbReference type="SUPFAM" id="SSF47616">
    <property type="entry name" value="GST C-terminal domain-like"/>
    <property type="match status" value="1"/>
</dbReference>
<evidence type="ECO:0000313" key="5">
    <source>
        <dbReference type="EMBL" id="PRY65326.1"/>
    </source>
</evidence>
<proteinExistence type="predicted"/>
<evidence type="ECO:0000256" key="3">
    <source>
        <dbReference type="PIRSR" id="PIRSR015753-3"/>
    </source>
</evidence>
<dbReference type="Pfam" id="PF13409">
    <property type="entry name" value="GST_N_2"/>
    <property type="match status" value="1"/>
</dbReference>
<dbReference type="PANTHER" id="PTHR32419">
    <property type="entry name" value="GLUTATHIONYL-HYDROQUINONE REDUCTASE"/>
    <property type="match status" value="1"/>
</dbReference>
<accession>A0A2T0V573</accession>
<dbReference type="FunFam" id="3.40.30.10:FF:000058">
    <property type="entry name" value="Glutathione S-transferase, omega"/>
    <property type="match status" value="1"/>
</dbReference>
<dbReference type="SFLD" id="SFLDG01148">
    <property type="entry name" value="Xi_(cytGST)"/>
    <property type="match status" value="1"/>
</dbReference>
<evidence type="ECO:0000313" key="6">
    <source>
        <dbReference type="Proteomes" id="UP000237647"/>
    </source>
</evidence>
<dbReference type="SUPFAM" id="SSF52833">
    <property type="entry name" value="Thioredoxin-like"/>
    <property type="match status" value="1"/>
</dbReference>
<dbReference type="PANTHER" id="PTHR32419:SF6">
    <property type="entry name" value="GLUTATHIONE S-TRANSFERASE OMEGA-LIKE 1-RELATED"/>
    <property type="match status" value="1"/>
</dbReference>
<evidence type="ECO:0000256" key="2">
    <source>
        <dbReference type="PIRSR" id="PIRSR015753-2"/>
    </source>
</evidence>
<dbReference type="InterPro" id="IPR036249">
    <property type="entry name" value="Thioredoxin-like_sf"/>
</dbReference>
<dbReference type="SFLD" id="SFLDG01206">
    <property type="entry name" value="Xi.1"/>
    <property type="match status" value="1"/>
</dbReference>
<dbReference type="InterPro" id="IPR016639">
    <property type="entry name" value="GST_Omega/GSH"/>
</dbReference>
<feature type="binding site" evidence="2">
    <location>
        <position position="93"/>
    </location>
    <ligand>
        <name>glutathione</name>
        <dbReference type="ChEBI" id="CHEBI:57925"/>
    </ligand>
</feature>
<feature type="domain" description="GST C-terminal" evidence="4">
    <location>
        <begin position="168"/>
        <end position="295"/>
    </location>
</feature>
<evidence type="ECO:0000259" key="4">
    <source>
        <dbReference type="PROSITE" id="PS50405"/>
    </source>
</evidence>
<dbReference type="Pfam" id="PF13410">
    <property type="entry name" value="GST_C_2"/>
    <property type="match status" value="1"/>
</dbReference>
<dbReference type="InterPro" id="IPR040079">
    <property type="entry name" value="Glutathione_S-Trfase"/>
</dbReference>
<dbReference type="InterPro" id="IPR010987">
    <property type="entry name" value="Glutathione-S-Trfase_C-like"/>
</dbReference>
<dbReference type="SFLD" id="SFLDS00019">
    <property type="entry name" value="Glutathione_Transferase_(cytos"/>
    <property type="match status" value="1"/>
</dbReference>
<dbReference type="CDD" id="cd03190">
    <property type="entry name" value="GST_C_Omega_like"/>
    <property type="match status" value="1"/>
</dbReference>
<dbReference type="EMBL" id="PVTK01000003">
    <property type="protein sequence ID" value="PRY65326.1"/>
    <property type="molecule type" value="Genomic_DNA"/>
</dbReference>
<dbReference type="OrthoDB" id="9769158at2"/>
<dbReference type="PIRSF" id="PIRSF015753">
    <property type="entry name" value="GST"/>
    <property type="match status" value="1"/>
</dbReference>
<dbReference type="GO" id="GO:0004364">
    <property type="term" value="F:glutathione transferase activity"/>
    <property type="evidence" value="ECO:0007669"/>
    <property type="project" value="InterPro"/>
</dbReference>
<keyword evidence="6" id="KW-1185">Reference proteome</keyword>
<feature type="site" description="Lowers pKa of active site Cys" evidence="3">
    <location>
        <position position="292"/>
    </location>
</feature>
<feature type="active site" description="Proton donor/acceptor" evidence="1">
    <location>
        <position position="191"/>
    </location>
</feature>
<feature type="active site" description="Nucleophile" evidence="1">
    <location>
        <position position="60"/>
    </location>
</feature>
<sequence length="332" mass="38906">MGLLVNGEWHDQWYDTKKSGGEFVRESAQLRDWIGDQPETDGKVYPAEKNRYHLYVSLACPWAHRVLIMRKLKGLESFIEVSHTSPLMLDKGWTYHRDEGSSGDTLNGVDYHYQLYTMTDPSYTGRVTVPVLWDRKRSAIVNNESADQVRILNRAFDELTDNRLDFYPEDLRGVIDEINADVYDHINNGVYKAGFATEQDVYEKHVDALFEALERVESRLSSHRYLAGEWLTEADIRLFTTLIRFDAVYYGHFKCNYKRIEDFPNLSNYVRELYQWPGVAETVDMDHIKRHYYYSHDTINPTRIVPKGPTLDLERPHDRERLKGQGIRKTRG</sequence>
<organism evidence="5 6">
    <name type="scientific">Vreelandella songnenensis</name>
    <dbReference type="NCBI Taxonomy" id="1176243"/>
    <lineage>
        <taxon>Bacteria</taxon>
        <taxon>Pseudomonadati</taxon>
        <taxon>Pseudomonadota</taxon>
        <taxon>Gammaproteobacteria</taxon>
        <taxon>Oceanospirillales</taxon>
        <taxon>Halomonadaceae</taxon>
        <taxon>Vreelandella</taxon>
    </lineage>
</organism>
<name>A0A2T0V573_9GAMM</name>
<comment type="caution">
    <text evidence="5">The sequence shown here is derived from an EMBL/GenBank/DDBJ whole genome shotgun (WGS) entry which is preliminary data.</text>
</comment>
<dbReference type="InterPro" id="IPR047047">
    <property type="entry name" value="GST_Omega-like_C"/>
</dbReference>
<dbReference type="PROSITE" id="PS50405">
    <property type="entry name" value="GST_CTER"/>
    <property type="match status" value="1"/>
</dbReference>
<evidence type="ECO:0000256" key="1">
    <source>
        <dbReference type="PIRSR" id="PIRSR015753-1"/>
    </source>
</evidence>
<gene>
    <name evidence="5" type="ORF">B0H98_103269</name>
</gene>
<dbReference type="InterPro" id="IPR036282">
    <property type="entry name" value="Glutathione-S-Trfase_C_sf"/>
</dbReference>
<feature type="binding site" evidence="2">
    <location>
        <begin position="144"/>
        <end position="145"/>
    </location>
    <ligand>
        <name>glutathione</name>
        <dbReference type="ChEBI" id="CHEBI:57925"/>
    </ligand>
</feature>
<feature type="binding site" evidence="2">
    <location>
        <begin position="126"/>
        <end position="129"/>
    </location>
    <ligand>
        <name>glutathione</name>
        <dbReference type="ChEBI" id="CHEBI:57925"/>
    </ligand>
</feature>
<keyword evidence="5" id="KW-0808">Transferase</keyword>
<dbReference type="AlphaFoldDB" id="A0A2T0V573"/>
<dbReference type="RefSeq" id="WP_106374495.1">
    <property type="nucleotide sequence ID" value="NZ_PVTK01000003.1"/>
</dbReference>
<dbReference type="Gene3D" id="3.40.30.10">
    <property type="entry name" value="Glutaredoxin"/>
    <property type="match status" value="1"/>
</dbReference>
<feature type="site" description="Lowers pKa of active site Cys" evidence="3">
    <location>
        <position position="249"/>
    </location>
</feature>
<reference evidence="5 6" key="1">
    <citation type="submission" date="2018-03" db="EMBL/GenBank/DDBJ databases">
        <title>Genomic Encyclopedia of Type Strains, Phase III (KMG-III): the genomes of soil and plant-associated and newly described type strains.</title>
        <authorList>
            <person name="Whitman W."/>
        </authorList>
    </citation>
    <scope>NUCLEOTIDE SEQUENCE [LARGE SCALE GENOMIC DNA]</scope>
    <source>
        <strain evidence="5 6">CGMCC 1.12152</strain>
    </source>
</reference>
<dbReference type="InterPro" id="IPR004045">
    <property type="entry name" value="Glutathione_S-Trfase_N"/>
</dbReference>
<dbReference type="Gene3D" id="1.20.1050.10">
    <property type="match status" value="1"/>
</dbReference>